<evidence type="ECO:0000256" key="4">
    <source>
        <dbReference type="ARBA" id="ARBA00022989"/>
    </source>
</evidence>
<dbReference type="InterPro" id="IPR010580">
    <property type="entry name" value="ER_stress-assoc"/>
</dbReference>
<evidence type="ECO:0000256" key="6">
    <source>
        <dbReference type="RuleBase" id="RU364120"/>
    </source>
</evidence>
<dbReference type="EMBL" id="PKSG01000696">
    <property type="protein sequence ID" value="POR33358.1"/>
    <property type="molecule type" value="Genomic_DNA"/>
</dbReference>
<keyword evidence="2 6" id="KW-0812">Transmembrane</keyword>
<evidence type="ECO:0000313" key="7">
    <source>
        <dbReference type="EMBL" id="POR33358.1"/>
    </source>
</evidence>
<accession>A0A2S4KT44</accession>
<evidence type="ECO:0000256" key="5">
    <source>
        <dbReference type="ARBA" id="ARBA00023136"/>
    </source>
</evidence>
<evidence type="ECO:0000256" key="1">
    <source>
        <dbReference type="ARBA" id="ARBA00005500"/>
    </source>
</evidence>
<dbReference type="Proteomes" id="UP000237481">
    <property type="component" value="Unassembled WGS sequence"/>
</dbReference>
<sequence>MSFDDEQSVLSSVPRHPIPQIPLLCSSAPPLRLEYSLFYSYLQRARPNNTDTMAQTLEQRRRNAKFAKDQEARMGKSDDQIKKRVKETLKPPISMFWVAILGFIIFGGLIFEALSRMFGQ</sequence>
<comment type="function">
    <text evidence="6">Interacts with target proteins during translocation into the lumen of the endoplasmic reticulum. Protects unfolded target proteins against degradation and facilitate correct glycosylation.</text>
</comment>
<name>A0A2S4KT44_9HYPO</name>
<dbReference type="AlphaFoldDB" id="A0A2S4KT44"/>
<comment type="similarity">
    <text evidence="1 6">Belongs to the RAMP4 family.</text>
</comment>
<organism evidence="7 8">
    <name type="scientific">Tolypocladium paradoxum</name>
    <dbReference type="NCBI Taxonomy" id="94208"/>
    <lineage>
        <taxon>Eukaryota</taxon>
        <taxon>Fungi</taxon>
        <taxon>Dikarya</taxon>
        <taxon>Ascomycota</taxon>
        <taxon>Pezizomycotina</taxon>
        <taxon>Sordariomycetes</taxon>
        <taxon>Hypocreomycetidae</taxon>
        <taxon>Hypocreales</taxon>
        <taxon>Ophiocordycipitaceae</taxon>
        <taxon>Tolypocladium</taxon>
    </lineage>
</organism>
<evidence type="ECO:0000256" key="3">
    <source>
        <dbReference type="ARBA" id="ARBA00022824"/>
    </source>
</evidence>
<dbReference type="OrthoDB" id="16679at2759"/>
<keyword evidence="8" id="KW-1185">Reference proteome</keyword>
<protein>
    <recommendedName>
        <fullName evidence="6">Stress-associated endoplasmic reticulum protein</fullName>
    </recommendedName>
</protein>
<comment type="caution">
    <text evidence="7">The sequence shown here is derived from an EMBL/GenBank/DDBJ whole genome shotgun (WGS) entry which is preliminary data.</text>
</comment>
<evidence type="ECO:0000256" key="2">
    <source>
        <dbReference type="ARBA" id="ARBA00022692"/>
    </source>
</evidence>
<gene>
    <name evidence="7" type="ORF">TPAR_06454</name>
</gene>
<keyword evidence="5 6" id="KW-0472">Membrane</keyword>
<keyword evidence="4 6" id="KW-1133">Transmembrane helix</keyword>
<keyword evidence="3 6" id="KW-0256">Endoplasmic reticulum</keyword>
<dbReference type="GO" id="GO:0005789">
    <property type="term" value="C:endoplasmic reticulum membrane"/>
    <property type="evidence" value="ECO:0007669"/>
    <property type="project" value="UniProtKB-SubCell"/>
</dbReference>
<proteinExistence type="inferred from homology"/>
<comment type="subcellular location">
    <subcellularLocation>
        <location evidence="6">Membrane</location>
        <topology evidence="6">Single-pass membrane protein</topology>
    </subcellularLocation>
    <subcellularLocation>
        <location evidence="6">Endoplasmic reticulum membrane</location>
        <topology evidence="6">Single-pass membrane protein</topology>
    </subcellularLocation>
</comment>
<dbReference type="Pfam" id="PF06624">
    <property type="entry name" value="RAMP4"/>
    <property type="match status" value="1"/>
</dbReference>
<feature type="transmembrane region" description="Helical" evidence="6">
    <location>
        <begin position="93"/>
        <end position="114"/>
    </location>
</feature>
<reference evidence="7 8" key="1">
    <citation type="submission" date="2018-01" db="EMBL/GenBank/DDBJ databases">
        <title>Harnessing the power of phylogenomics to disentangle the directionality and signatures of interkingdom host jumping in the parasitic fungal genus Tolypocladium.</title>
        <authorList>
            <person name="Quandt C.A."/>
            <person name="Patterson W."/>
            <person name="Spatafora J.W."/>
        </authorList>
    </citation>
    <scope>NUCLEOTIDE SEQUENCE [LARGE SCALE GENOMIC DNA]</scope>
    <source>
        <strain evidence="7 8">NRBC 100945</strain>
    </source>
</reference>
<evidence type="ECO:0000313" key="8">
    <source>
        <dbReference type="Proteomes" id="UP000237481"/>
    </source>
</evidence>